<proteinExistence type="predicted"/>
<dbReference type="SMR" id="A0A653EZD0"/>
<feature type="region of interest" description="Disordered" evidence="1">
    <location>
        <begin position="69"/>
        <end position="90"/>
    </location>
</feature>
<feature type="compositionally biased region" description="Basic and acidic residues" evidence="1">
    <location>
        <begin position="122"/>
        <end position="142"/>
    </location>
</feature>
<organism evidence="2">
    <name type="scientific">Mycobacterium riyadhense</name>
    <dbReference type="NCBI Taxonomy" id="486698"/>
    <lineage>
        <taxon>Bacteria</taxon>
        <taxon>Bacillati</taxon>
        <taxon>Actinomycetota</taxon>
        <taxon>Actinomycetes</taxon>
        <taxon>Mycobacteriales</taxon>
        <taxon>Mycobacteriaceae</taxon>
        <taxon>Mycobacterium</taxon>
    </lineage>
</organism>
<sequence length="142" mass="16346">MRADNSIHIVTAAKQRHELTRAKAIAALHELDRAGTKISFEAVAEHAGVSRSWLYTQPDLKDEINRIRALRRPQHDQAPPARQRATEDSLRQRLDVALRHNRELAEQNQRLRHQLAHALGQARDDTRKRPARHRDSITIDPC</sequence>
<gene>
    <name evidence="2" type="ORF">BIN_B_04634</name>
</gene>
<evidence type="ECO:0000256" key="1">
    <source>
        <dbReference type="SAM" id="MobiDB-lite"/>
    </source>
</evidence>
<reference evidence="2" key="1">
    <citation type="submission" date="2019-05" db="EMBL/GenBank/DDBJ databases">
        <authorList>
            <person name="Naeem R."/>
            <person name="Antony C."/>
            <person name="Guan Q."/>
        </authorList>
    </citation>
    <scope>NUCLEOTIDE SEQUENCE</scope>
    <source>
        <strain evidence="2">2</strain>
    </source>
</reference>
<protein>
    <recommendedName>
        <fullName evidence="3">Transposase</fullName>
    </recommendedName>
</protein>
<dbReference type="InterPro" id="IPR046229">
    <property type="entry name" value="TnpC-like"/>
</dbReference>
<evidence type="ECO:0008006" key="3">
    <source>
        <dbReference type="Google" id="ProtNLM"/>
    </source>
</evidence>
<name>A0A653EZD0_9MYCO</name>
<accession>A0A653EZD0</accession>
<feature type="region of interest" description="Disordered" evidence="1">
    <location>
        <begin position="118"/>
        <end position="142"/>
    </location>
</feature>
<dbReference type="AlphaFoldDB" id="A0A653EZD0"/>
<dbReference type="EMBL" id="LR589138">
    <property type="protein sequence ID" value="VTP02693.1"/>
    <property type="molecule type" value="Genomic_DNA"/>
</dbReference>
<evidence type="ECO:0000313" key="2">
    <source>
        <dbReference type="EMBL" id="VTP02693.1"/>
    </source>
</evidence>
<dbReference type="Pfam" id="PF19776">
    <property type="entry name" value="DUF6262"/>
    <property type="match status" value="1"/>
</dbReference>